<protein>
    <submittedName>
        <fullName evidence="1">Uncharacterized protein</fullName>
    </submittedName>
</protein>
<evidence type="ECO:0000313" key="1">
    <source>
        <dbReference type="EMBL" id="OQN96666.1"/>
    </source>
</evidence>
<keyword evidence="2" id="KW-1185">Reference proteome</keyword>
<proteinExistence type="predicted"/>
<sequence>MRDKDIVVCGKDLMEYAKDSAVPFGNVETTWRLMACSPALPKFRPDTDDSTFSPHLLDSHPVFDPKITPKPCLDVQEAKIKAAKFSARMRKLDQSIEDPKPITQLQYEDREADAKMLTIDSRMRILLYASQMDVDDYDLSKTVRPFDFETLSTSHMSVETVQDASIMSVGMLTPEEAAIEAMKFSLLGNQVSNRLAGRAPTTPHHDGLHFIRDWMM</sequence>
<dbReference type="EMBL" id="NAJO01000063">
    <property type="protein sequence ID" value="OQN96666.1"/>
    <property type="molecule type" value="Genomic_DNA"/>
</dbReference>
<gene>
    <name evidence="1" type="ORF">B0A48_17306</name>
</gene>
<organism evidence="1 2">
    <name type="scientific">Cryoendolithus antarcticus</name>
    <dbReference type="NCBI Taxonomy" id="1507870"/>
    <lineage>
        <taxon>Eukaryota</taxon>
        <taxon>Fungi</taxon>
        <taxon>Dikarya</taxon>
        <taxon>Ascomycota</taxon>
        <taxon>Pezizomycotina</taxon>
        <taxon>Dothideomycetes</taxon>
        <taxon>Dothideomycetidae</taxon>
        <taxon>Cladosporiales</taxon>
        <taxon>Cladosporiaceae</taxon>
        <taxon>Cryoendolithus</taxon>
    </lineage>
</organism>
<name>A0A1V8SBZ1_9PEZI</name>
<accession>A0A1V8SBZ1</accession>
<reference evidence="2" key="1">
    <citation type="submission" date="2017-03" db="EMBL/GenBank/DDBJ databases">
        <title>Genomes of endolithic fungi from Antarctica.</title>
        <authorList>
            <person name="Coleine C."/>
            <person name="Masonjones S."/>
            <person name="Stajich J.E."/>
        </authorList>
    </citation>
    <scope>NUCLEOTIDE SEQUENCE [LARGE SCALE GENOMIC DNA]</scope>
    <source>
        <strain evidence="2">CCFEE 5527</strain>
    </source>
</reference>
<dbReference type="AlphaFoldDB" id="A0A1V8SBZ1"/>
<dbReference type="Proteomes" id="UP000192596">
    <property type="component" value="Unassembled WGS sequence"/>
</dbReference>
<dbReference type="InParanoid" id="A0A1V8SBZ1"/>
<comment type="caution">
    <text evidence="1">The sequence shown here is derived from an EMBL/GenBank/DDBJ whole genome shotgun (WGS) entry which is preliminary data.</text>
</comment>
<evidence type="ECO:0000313" key="2">
    <source>
        <dbReference type="Proteomes" id="UP000192596"/>
    </source>
</evidence>